<dbReference type="CDD" id="cd00056">
    <property type="entry name" value="ENDO3c"/>
    <property type="match status" value="1"/>
</dbReference>
<evidence type="ECO:0000259" key="2">
    <source>
        <dbReference type="SMART" id="SM00478"/>
    </source>
</evidence>
<dbReference type="OrthoDB" id="5607at2759"/>
<keyword evidence="5" id="KW-1185">Reference proteome</keyword>
<dbReference type="Gramene" id="Pp3c2_36940V3.2">
    <property type="protein sequence ID" value="Pp3c2_36940V3.2"/>
    <property type="gene ID" value="Pp3c2_36940"/>
</dbReference>
<evidence type="ECO:0000256" key="1">
    <source>
        <dbReference type="SAM" id="MobiDB-lite"/>
    </source>
</evidence>
<dbReference type="Gene3D" id="1.10.1670.10">
    <property type="entry name" value="Helix-hairpin-Helix base-excision DNA repair enzymes (C-terminal)"/>
    <property type="match status" value="1"/>
</dbReference>
<dbReference type="Proteomes" id="UP000006727">
    <property type="component" value="Chromosome 2"/>
</dbReference>
<dbReference type="FunCoup" id="A0A2K1L4I1">
    <property type="interactions" value="4"/>
</dbReference>
<accession>A0A2K1L4I1</accession>
<evidence type="ECO:0000313" key="3">
    <source>
        <dbReference type="EMBL" id="PNR60934.1"/>
    </source>
</evidence>
<organism evidence="3">
    <name type="scientific">Physcomitrium patens</name>
    <name type="common">Spreading-leaved earth moss</name>
    <name type="synonym">Physcomitrella patens</name>
    <dbReference type="NCBI Taxonomy" id="3218"/>
    <lineage>
        <taxon>Eukaryota</taxon>
        <taxon>Viridiplantae</taxon>
        <taxon>Streptophyta</taxon>
        <taxon>Embryophyta</taxon>
        <taxon>Bryophyta</taxon>
        <taxon>Bryophytina</taxon>
        <taxon>Bryopsida</taxon>
        <taxon>Funariidae</taxon>
        <taxon>Funariales</taxon>
        <taxon>Funariaceae</taxon>
        <taxon>Physcomitrium</taxon>
    </lineage>
</organism>
<dbReference type="Gene3D" id="1.10.340.30">
    <property type="entry name" value="Hypothetical protein, domain 2"/>
    <property type="match status" value="1"/>
</dbReference>
<dbReference type="EnsemblPlants" id="Pp3c2_36940V3.2">
    <property type="protein sequence ID" value="Pp3c2_36940V3.2"/>
    <property type="gene ID" value="Pp3c2_36940"/>
</dbReference>
<dbReference type="KEGG" id="ppp:112279054"/>
<dbReference type="InterPro" id="IPR011257">
    <property type="entry name" value="DNA_glycosylase"/>
</dbReference>
<reference evidence="3 5" key="1">
    <citation type="journal article" date="2008" name="Science">
        <title>The Physcomitrella genome reveals evolutionary insights into the conquest of land by plants.</title>
        <authorList>
            <person name="Rensing S."/>
            <person name="Lang D."/>
            <person name="Zimmer A."/>
            <person name="Terry A."/>
            <person name="Salamov A."/>
            <person name="Shapiro H."/>
            <person name="Nishiyama T."/>
            <person name="Perroud P.-F."/>
            <person name="Lindquist E."/>
            <person name="Kamisugi Y."/>
            <person name="Tanahashi T."/>
            <person name="Sakakibara K."/>
            <person name="Fujita T."/>
            <person name="Oishi K."/>
            <person name="Shin-I T."/>
            <person name="Kuroki Y."/>
            <person name="Toyoda A."/>
            <person name="Suzuki Y."/>
            <person name="Hashimoto A."/>
            <person name="Yamaguchi K."/>
            <person name="Sugano A."/>
            <person name="Kohara Y."/>
            <person name="Fujiyama A."/>
            <person name="Anterola A."/>
            <person name="Aoki S."/>
            <person name="Ashton N."/>
            <person name="Barbazuk W.B."/>
            <person name="Barker E."/>
            <person name="Bennetzen J."/>
            <person name="Bezanilla M."/>
            <person name="Blankenship R."/>
            <person name="Cho S.H."/>
            <person name="Dutcher S."/>
            <person name="Estelle M."/>
            <person name="Fawcett J.A."/>
            <person name="Gundlach H."/>
            <person name="Hanada K."/>
            <person name="Heyl A."/>
            <person name="Hicks K.A."/>
            <person name="Hugh J."/>
            <person name="Lohr M."/>
            <person name="Mayer K."/>
            <person name="Melkozernov A."/>
            <person name="Murata T."/>
            <person name="Nelson D."/>
            <person name="Pils B."/>
            <person name="Prigge M."/>
            <person name="Reiss B."/>
            <person name="Renner T."/>
            <person name="Rombauts S."/>
            <person name="Rushton P."/>
            <person name="Sanderfoot A."/>
            <person name="Schween G."/>
            <person name="Shiu S.-H."/>
            <person name="Stueber K."/>
            <person name="Theodoulou F.L."/>
            <person name="Tu H."/>
            <person name="Van de Peer Y."/>
            <person name="Verrier P.J."/>
            <person name="Waters E."/>
            <person name="Wood A."/>
            <person name="Yang L."/>
            <person name="Cove D."/>
            <person name="Cuming A."/>
            <person name="Hasebe M."/>
            <person name="Lucas S."/>
            <person name="Mishler D.B."/>
            <person name="Reski R."/>
            <person name="Grigoriev I."/>
            <person name="Quatrano R.S."/>
            <person name="Boore J.L."/>
        </authorList>
    </citation>
    <scope>NUCLEOTIDE SEQUENCE [LARGE SCALE GENOMIC DNA]</scope>
    <source>
        <strain evidence="4 5">cv. Gransden 2004</strain>
    </source>
</reference>
<evidence type="ECO:0000313" key="5">
    <source>
        <dbReference type="Proteomes" id="UP000006727"/>
    </source>
</evidence>
<dbReference type="EMBL" id="ABEU02000002">
    <property type="protein sequence ID" value="PNR60934.1"/>
    <property type="molecule type" value="Genomic_DNA"/>
</dbReference>
<dbReference type="AlphaFoldDB" id="A0A2K1L4I1"/>
<sequence length="517" mass="56905">MAACRRSSRLAPLVSQKLAAPCDVSKKLLLPTTVKVEPCVSLQEARAQGVKDSLSSSSLRNCKIGRKKETVSRTKFVDQAPPRKLDKITGSFKVVKQEVCQVDKNIGPEPPHLPGLRQTRKVKSEDVEATDDIKIYVSRARKKKLKTEGTPLDGSNVCPGNNKEMKRDSSDAATLVTAKEETCSADKVETSKEITSLAIVPSSNLSGQAVELAVTSGSPYPDFARPYPEECYEVRNRLSQLHGTGSYARGKSCPTIDPLQVLALEYHSEEVTAADTAGALVVSEVEEQKREDEHEDRTLTGCPSVRRTVLDSLVGTILSQNTTDNNSRKAFASLKQAFPTWEEVHAADPKKVEDAIRCGGLAETKAKRIINILDTIFTERGSICLEYVRSMNVDQIKAELSRFKGVGPKTVACVLMFHLEQNEFPVDTHVFRLSKMLGWVPASADREKTYLHMNSRVPDEVKYDLHCLLVTHGKRCPRCAKGGRAQTAPDGPCPLINWSPQMALRSSGDVKLLKGEY</sequence>
<dbReference type="SMART" id="SM00478">
    <property type="entry name" value="ENDO3c"/>
    <property type="match status" value="1"/>
</dbReference>
<feature type="domain" description="HhH-GPD" evidence="2">
    <location>
        <begin position="318"/>
        <end position="475"/>
    </location>
</feature>
<dbReference type="PaxDb" id="3218-PP1S1_67V6.1"/>
<protein>
    <recommendedName>
        <fullName evidence="2">HhH-GPD domain-containing protein</fullName>
    </recommendedName>
</protein>
<dbReference type="GO" id="GO:0006284">
    <property type="term" value="P:base-excision repair"/>
    <property type="evidence" value="ECO:0007669"/>
    <property type="project" value="InterPro"/>
</dbReference>
<evidence type="ECO:0000313" key="4">
    <source>
        <dbReference type="EnsemblPlants" id="Pp3c2_36940V3.1"/>
    </source>
</evidence>
<dbReference type="GO" id="GO:0140097">
    <property type="term" value="F:catalytic activity, acting on DNA"/>
    <property type="evidence" value="ECO:0007669"/>
    <property type="project" value="UniProtKB-ARBA"/>
</dbReference>
<name>A0A2K1L4I1_PHYPA</name>
<dbReference type="PANTHER" id="PTHR47203">
    <property type="match status" value="1"/>
</dbReference>
<dbReference type="Gramene" id="Pp3c2_36940V3.1">
    <property type="protein sequence ID" value="Pp3c2_36940V3.1"/>
    <property type="gene ID" value="Pp3c2_36940"/>
</dbReference>
<dbReference type="STRING" id="3218.A0A2K1L4I1"/>
<dbReference type="SUPFAM" id="SSF48150">
    <property type="entry name" value="DNA-glycosylase"/>
    <property type="match status" value="1"/>
</dbReference>
<dbReference type="PANTHER" id="PTHR47203:SF1">
    <property type="entry name" value="HYPOTHETICAL BASE EXCISION DNA REPAIR PROTEIN (EUROFUNG)"/>
    <property type="match status" value="1"/>
</dbReference>
<feature type="region of interest" description="Disordered" evidence="1">
    <location>
        <begin position="147"/>
        <end position="169"/>
    </location>
</feature>
<dbReference type="RefSeq" id="XP_024368888.1">
    <property type="nucleotide sequence ID" value="XM_024513120.2"/>
</dbReference>
<dbReference type="InterPro" id="IPR023170">
    <property type="entry name" value="HhH_base_excis_C"/>
</dbReference>
<reference evidence="4" key="3">
    <citation type="submission" date="2020-12" db="UniProtKB">
        <authorList>
            <consortium name="EnsemblPlants"/>
        </authorList>
    </citation>
    <scope>IDENTIFICATION</scope>
</reference>
<proteinExistence type="predicted"/>
<gene>
    <name evidence="4" type="primary">LOC112279054</name>
    <name evidence="3" type="ORF">PHYPA_003727</name>
</gene>
<dbReference type="GeneID" id="112279054"/>
<reference evidence="3 5" key="2">
    <citation type="journal article" date="2018" name="Plant J.">
        <title>The Physcomitrella patens chromosome-scale assembly reveals moss genome structure and evolution.</title>
        <authorList>
            <person name="Lang D."/>
            <person name="Ullrich K.K."/>
            <person name="Murat F."/>
            <person name="Fuchs J."/>
            <person name="Jenkins J."/>
            <person name="Haas F.B."/>
            <person name="Piednoel M."/>
            <person name="Gundlach H."/>
            <person name="Van Bel M."/>
            <person name="Meyberg R."/>
            <person name="Vives C."/>
            <person name="Morata J."/>
            <person name="Symeonidi A."/>
            <person name="Hiss M."/>
            <person name="Muchero W."/>
            <person name="Kamisugi Y."/>
            <person name="Saleh O."/>
            <person name="Blanc G."/>
            <person name="Decker E.L."/>
            <person name="van Gessel N."/>
            <person name="Grimwood J."/>
            <person name="Hayes R.D."/>
            <person name="Graham S.W."/>
            <person name="Gunter L.E."/>
            <person name="McDaniel S.F."/>
            <person name="Hoernstein S.N.W."/>
            <person name="Larsson A."/>
            <person name="Li F.W."/>
            <person name="Perroud P.F."/>
            <person name="Phillips J."/>
            <person name="Ranjan P."/>
            <person name="Rokshar D.S."/>
            <person name="Rothfels C.J."/>
            <person name="Schneider L."/>
            <person name="Shu S."/>
            <person name="Stevenson D.W."/>
            <person name="Thummler F."/>
            <person name="Tillich M."/>
            <person name="Villarreal Aguilar J.C."/>
            <person name="Widiez T."/>
            <person name="Wong G.K."/>
            <person name="Wymore A."/>
            <person name="Zhang Y."/>
            <person name="Zimmer A.D."/>
            <person name="Quatrano R.S."/>
            <person name="Mayer K.F.X."/>
            <person name="Goodstein D."/>
            <person name="Casacuberta J.M."/>
            <person name="Vandepoele K."/>
            <person name="Reski R."/>
            <person name="Cuming A.C."/>
            <person name="Tuskan G.A."/>
            <person name="Maumus F."/>
            <person name="Salse J."/>
            <person name="Schmutz J."/>
            <person name="Rensing S.A."/>
        </authorList>
    </citation>
    <scope>NUCLEOTIDE SEQUENCE [LARGE SCALE GENOMIC DNA]</scope>
    <source>
        <strain evidence="4 5">cv. Gransden 2004</strain>
    </source>
</reference>
<dbReference type="InterPro" id="IPR003265">
    <property type="entry name" value="HhH-GPD_domain"/>
</dbReference>
<dbReference type="Pfam" id="PF00730">
    <property type="entry name" value="HhH-GPD"/>
    <property type="match status" value="1"/>
</dbReference>
<dbReference type="EnsemblPlants" id="Pp3c2_36940V3.1">
    <property type="protein sequence ID" value="Pp3c2_36940V3.1"/>
    <property type="gene ID" value="Pp3c2_36940"/>
</dbReference>
<dbReference type="GO" id="GO:0016787">
    <property type="term" value="F:hydrolase activity"/>
    <property type="evidence" value="ECO:0007669"/>
    <property type="project" value="UniProtKB-ARBA"/>
</dbReference>